<organism evidence="3 4">
    <name type="scientific">candidate division WOR-1 bacterium RIFCSPHIGHO2_01_FULL_53_15</name>
    <dbReference type="NCBI Taxonomy" id="1802564"/>
    <lineage>
        <taxon>Bacteria</taxon>
        <taxon>Bacillati</taxon>
        <taxon>Saganbacteria</taxon>
    </lineage>
</organism>
<comment type="caution">
    <text evidence="3">The sequence shown here is derived from an EMBL/GenBank/DDBJ whole genome shotgun (WGS) entry which is preliminary data.</text>
</comment>
<gene>
    <name evidence="3" type="ORF">A2625_07960</name>
</gene>
<dbReference type="InterPro" id="IPR013429">
    <property type="entry name" value="Regulatory_FmdB_Zinc_ribbon"/>
</dbReference>
<name>A0A1F4Q0C5_UNCSA</name>
<evidence type="ECO:0000313" key="4">
    <source>
        <dbReference type="Proteomes" id="UP000178724"/>
    </source>
</evidence>
<dbReference type="Proteomes" id="UP000178724">
    <property type="component" value="Unassembled WGS sequence"/>
</dbReference>
<dbReference type="PANTHER" id="PTHR34404">
    <property type="entry name" value="REGULATORY PROTEIN, FMDB FAMILY"/>
    <property type="match status" value="1"/>
</dbReference>
<feature type="compositionally biased region" description="Basic and acidic residues" evidence="1">
    <location>
        <begin position="57"/>
        <end position="87"/>
    </location>
</feature>
<dbReference type="AlphaFoldDB" id="A0A1F4Q0C5"/>
<sequence>MPLYDYKCAKCGHVFEVQQKMSEEPLKYCPLCKGPIKRLISAAGVIFKGSGFYATDSGKRPKTEDQRPKTEDKKPKTEKAKTTETKSSEAVSSPKKSE</sequence>
<feature type="domain" description="Putative regulatory protein FmdB zinc ribbon" evidence="2">
    <location>
        <begin position="1"/>
        <end position="41"/>
    </location>
</feature>
<dbReference type="NCBIfam" id="TIGR02605">
    <property type="entry name" value="CxxC_CxxC_SSSS"/>
    <property type="match status" value="1"/>
</dbReference>
<evidence type="ECO:0000256" key="1">
    <source>
        <dbReference type="SAM" id="MobiDB-lite"/>
    </source>
</evidence>
<reference evidence="3 4" key="1">
    <citation type="journal article" date="2016" name="Nat. Commun.">
        <title>Thousands of microbial genomes shed light on interconnected biogeochemical processes in an aquifer system.</title>
        <authorList>
            <person name="Anantharaman K."/>
            <person name="Brown C.T."/>
            <person name="Hug L.A."/>
            <person name="Sharon I."/>
            <person name="Castelle C.J."/>
            <person name="Probst A.J."/>
            <person name="Thomas B.C."/>
            <person name="Singh A."/>
            <person name="Wilkins M.J."/>
            <person name="Karaoz U."/>
            <person name="Brodie E.L."/>
            <person name="Williams K.H."/>
            <person name="Hubbard S.S."/>
            <person name="Banfield J.F."/>
        </authorList>
    </citation>
    <scope>NUCLEOTIDE SEQUENCE [LARGE SCALE GENOMIC DNA]</scope>
</reference>
<proteinExistence type="predicted"/>
<protein>
    <recommendedName>
        <fullName evidence="2">Putative regulatory protein FmdB zinc ribbon domain-containing protein</fullName>
    </recommendedName>
</protein>
<feature type="region of interest" description="Disordered" evidence="1">
    <location>
        <begin position="51"/>
        <end position="98"/>
    </location>
</feature>
<evidence type="ECO:0000313" key="3">
    <source>
        <dbReference type="EMBL" id="OGB89405.1"/>
    </source>
</evidence>
<dbReference type="EMBL" id="METM01000026">
    <property type="protein sequence ID" value="OGB89405.1"/>
    <property type="molecule type" value="Genomic_DNA"/>
</dbReference>
<evidence type="ECO:0000259" key="2">
    <source>
        <dbReference type="SMART" id="SM00834"/>
    </source>
</evidence>
<dbReference type="SMART" id="SM00834">
    <property type="entry name" value="CxxC_CXXC_SSSS"/>
    <property type="match status" value="1"/>
</dbReference>
<dbReference type="Pfam" id="PF09723">
    <property type="entry name" value="Zn_ribbon_8"/>
    <property type="match status" value="1"/>
</dbReference>
<accession>A0A1F4Q0C5</accession>
<dbReference type="PANTHER" id="PTHR34404:SF2">
    <property type="entry name" value="CONSERVED SERINE RICH PROTEIN"/>
    <property type="match status" value="1"/>
</dbReference>